<keyword evidence="8" id="KW-1185">Reference proteome</keyword>
<dbReference type="CDD" id="cd07039">
    <property type="entry name" value="TPP_PYR_POX"/>
    <property type="match status" value="1"/>
</dbReference>
<dbReference type="AlphaFoldDB" id="A0A096AI10"/>
<dbReference type="InterPro" id="IPR000399">
    <property type="entry name" value="TPP-bd_CS"/>
</dbReference>
<organism evidence="7 8">
    <name type="scientific">Veillonella montpellierensis DNF00314</name>
    <dbReference type="NCBI Taxonomy" id="1401067"/>
    <lineage>
        <taxon>Bacteria</taxon>
        <taxon>Bacillati</taxon>
        <taxon>Bacillota</taxon>
        <taxon>Negativicutes</taxon>
        <taxon>Veillonellales</taxon>
        <taxon>Veillonellaceae</taxon>
        <taxon>Veillonella</taxon>
    </lineage>
</organism>
<dbReference type="Pfam" id="PF00205">
    <property type="entry name" value="TPP_enzyme_M"/>
    <property type="match status" value="1"/>
</dbReference>
<evidence type="ECO:0000259" key="6">
    <source>
        <dbReference type="Pfam" id="PF02776"/>
    </source>
</evidence>
<dbReference type="GO" id="GO:0000287">
    <property type="term" value="F:magnesium ion binding"/>
    <property type="evidence" value="ECO:0007669"/>
    <property type="project" value="InterPro"/>
</dbReference>
<dbReference type="EMBL" id="JRNT01000037">
    <property type="protein sequence ID" value="KGF46500.1"/>
    <property type="molecule type" value="Genomic_DNA"/>
</dbReference>
<dbReference type="SUPFAM" id="SSF52518">
    <property type="entry name" value="Thiamin diphosphate-binding fold (THDP-binding)"/>
    <property type="match status" value="2"/>
</dbReference>
<feature type="domain" description="Thiamine pyrophosphate enzyme central" evidence="4">
    <location>
        <begin position="192"/>
        <end position="320"/>
    </location>
</feature>
<dbReference type="InterPro" id="IPR047212">
    <property type="entry name" value="TPP_POXB-like"/>
</dbReference>
<dbReference type="InterPro" id="IPR012001">
    <property type="entry name" value="Thiamin_PyroP_enz_TPP-bd_dom"/>
</dbReference>
<reference evidence="7 8" key="1">
    <citation type="submission" date="2014-07" db="EMBL/GenBank/DDBJ databases">
        <authorList>
            <person name="McCorrison J."/>
            <person name="Sanka R."/>
            <person name="Torralba M."/>
            <person name="Gillis M."/>
            <person name="Haft D.H."/>
            <person name="Methe B."/>
            <person name="Sutton G."/>
            <person name="Nelson K.E."/>
        </authorList>
    </citation>
    <scope>NUCLEOTIDE SEQUENCE [LARGE SCALE GENOMIC DNA]</scope>
    <source>
        <strain evidence="7 8">DNF00314</strain>
    </source>
</reference>
<feature type="domain" description="Thiamine pyrophosphate enzyme N-terminal TPP-binding" evidence="6">
    <location>
        <begin position="7"/>
        <end position="116"/>
    </location>
</feature>
<evidence type="ECO:0000313" key="8">
    <source>
        <dbReference type="Proteomes" id="UP000029628"/>
    </source>
</evidence>
<dbReference type="GO" id="GO:0003824">
    <property type="term" value="F:catalytic activity"/>
    <property type="evidence" value="ECO:0007669"/>
    <property type="project" value="InterPro"/>
</dbReference>
<comment type="similarity">
    <text evidence="1 3">Belongs to the TPP enzyme family.</text>
</comment>
<dbReference type="InterPro" id="IPR012000">
    <property type="entry name" value="Thiamin_PyroP_enz_cen_dom"/>
</dbReference>
<evidence type="ECO:0000259" key="5">
    <source>
        <dbReference type="Pfam" id="PF02775"/>
    </source>
</evidence>
<dbReference type="Pfam" id="PF02776">
    <property type="entry name" value="TPP_enzyme_N"/>
    <property type="match status" value="1"/>
</dbReference>
<accession>A0A096AI10</accession>
<dbReference type="InterPro" id="IPR029035">
    <property type="entry name" value="DHS-like_NAD/FAD-binding_dom"/>
</dbReference>
<dbReference type="PANTHER" id="PTHR42981">
    <property type="entry name" value="PYRUVATE DEHYDROGENASE [UBIQUINONE]"/>
    <property type="match status" value="1"/>
</dbReference>
<dbReference type="Gene3D" id="3.40.50.970">
    <property type="match status" value="2"/>
</dbReference>
<evidence type="ECO:0000256" key="2">
    <source>
        <dbReference type="ARBA" id="ARBA00023052"/>
    </source>
</evidence>
<dbReference type="NCBIfam" id="NF006591">
    <property type="entry name" value="PRK09124.1"/>
    <property type="match status" value="1"/>
</dbReference>
<dbReference type="PROSITE" id="PS00187">
    <property type="entry name" value="TPP_ENZYMES"/>
    <property type="match status" value="1"/>
</dbReference>
<dbReference type="Pfam" id="PF02775">
    <property type="entry name" value="TPP_enzyme_C"/>
    <property type="match status" value="1"/>
</dbReference>
<evidence type="ECO:0000256" key="3">
    <source>
        <dbReference type="RuleBase" id="RU362132"/>
    </source>
</evidence>
<dbReference type="RefSeq" id="WP_038153120.1">
    <property type="nucleotide sequence ID" value="NZ_JRNT01000037.1"/>
</dbReference>
<gene>
    <name evidence="7" type="ORF">HMPREF0872_07970</name>
</gene>
<comment type="caution">
    <text evidence="7">The sequence shown here is derived from an EMBL/GenBank/DDBJ whole genome shotgun (WGS) entry which is preliminary data.</text>
</comment>
<dbReference type="CDD" id="cd02014">
    <property type="entry name" value="TPP_POX"/>
    <property type="match status" value="1"/>
</dbReference>
<keyword evidence="7" id="KW-0670">Pyruvate</keyword>
<dbReference type="InterPro" id="IPR011766">
    <property type="entry name" value="TPP_enzyme_TPP-bd"/>
</dbReference>
<dbReference type="InterPro" id="IPR047210">
    <property type="entry name" value="TPP_PYR_POXB-like"/>
</dbReference>
<evidence type="ECO:0000313" key="7">
    <source>
        <dbReference type="EMBL" id="KGF46500.1"/>
    </source>
</evidence>
<sequence>MPKKIIADVLVDVLATAGVERIYGLTGDSFNAINDSLRRDGRIQFQHIRHEETAAFAAGAEAAITGKLAVCAASCGPGNLHLINGLFDCQRNRVPVLAIATHIPSTEIGLHYFQETHPQELFKECSEFVELVTNPKQMPEILYRAMNTAIGKKGVAVIVLPGDVSIMEMKAPDTALWKPPVAPHIIPQEEEINTLANHLQTADKVTLFCGAGCAGAHDEVVKLASLLHAPVVHAFRGKEWVEWDNPYNAGMTGLLGYTSGYEAVDNCDLLLMLGTDFPYRPFYPSNAKVIQIDHDPSALGRRALLTQGIIGDVKDTLQLLLPKIKQKESTEFSDRVKKTFKKFRSDLDSYAVPAKSGDAHHPQYVVNRINALADEDAIFTFDVGTPVIWSARHLHMNGKRRLLGSFNHGSMANAMMHAIGAQSACPNRQVISLSGDGGFTMMMGDVLSLKQLNLPVKVVVFNNGDLNFIALEMRASGYLDYATKLDNPNFADMAEAIGIKGVHIDSSVTDVDAKLKEAFQHDGPVIIDVAVNDQELAMPPKIDMKQAAGFGRFLVKAMLDGRGTELIDLAKTNWVKYKSLY</sequence>
<keyword evidence="2 3" id="KW-0786">Thiamine pyrophosphate</keyword>
<protein>
    <submittedName>
        <fullName evidence="7">Pyruvate dehydrogenase</fullName>
    </submittedName>
</protein>
<proteinExistence type="inferred from homology"/>
<dbReference type="Proteomes" id="UP000029628">
    <property type="component" value="Unassembled WGS sequence"/>
</dbReference>
<dbReference type="InterPro" id="IPR047211">
    <property type="entry name" value="POXB-like"/>
</dbReference>
<name>A0A096AI10_9FIRM</name>
<dbReference type="InterPro" id="IPR029061">
    <property type="entry name" value="THDP-binding"/>
</dbReference>
<feature type="domain" description="Thiamine pyrophosphate enzyme TPP-binding" evidence="5">
    <location>
        <begin position="382"/>
        <end position="529"/>
    </location>
</feature>
<dbReference type="SUPFAM" id="SSF52467">
    <property type="entry name" value="DHS-like NAD/FAD-binding domain"/>
    <property type="match status" value="1"/>
</dbReference>
<dbReference type="eggNOG" id="COG0028">
    <property type="taxonomic scope" value="Bacteria"/>
</dbReference>
<dbReference type="GO" id="GO:0030976">
    <property type="term" value="F:thiamine pyrophosphate binding"/>
    <property type="evidence" value="ECO:0007669"/>
    <property type="project" value="InterPro"/>
</dbReference>
<evidence type="ECO:0000259" key="4">
    <source>
        <dbReference type="Pfam" id="PF00205"/>
    </source>
</evidence>
<evidence type="ECO:0000256" key="1">
    <source>
        <dbReference type="ARBA" id="ARBA00007812"/>
    </source>
</evidence>
<dbReference type="PANTHER" id="PTHR42981:SF2">
    <property type="entry name" value="PYRUVATE DEHYDROGENASE [UBIQUINONE]"/>
    <property type="match status" value="1"/>
</dbReference>
<dbReference type="Gene3D" id="3.40.50.1220">
    <property type="entry name" value="TPP-binding domain"/>
    <property type="match status" value="1"/>
</dbReference>